<feature type="region of interest" description="Disordered" evidence="1">
    <location>
        <begin position="178"/>
        <end position="206"/>
    </location>
</feature>
<dbReference type="STRING" id="1835702.A0A1F5LSL8"/>
<dbReference type="Pfam" id="PF04450">
    <property type="entry name" value="BSP"/>
    <property type="match status" value="1"/>
</dbReference>
<feature type="region of interest" description="Disordered" evidence="1">
    <location>
        <begin position="1"/>
        <end position="49"/>
    </location>
</feature>
<feature type="compositionally biased region" description="Low complexity" evidence="1">
    <location>
        <begin position="35"/>
        <end position="45"/>
    </location>
</feature>
<feature type="compositionally biased region" description="Pro residues" evidence="1">
    <location>
        <begin position="1"/>
        <end position="11"/>
    </location>
</feature>
<evidence type="ECO:0000313" key="2">
    <source>
        <dbReference type="EMBL" id="OGE55851.1"/>
    </source>
</evidence>
<dbReference type="AlphaFoldDB" id="A0A1F5LSL8"/>
<organism evidence="2 3">
    <name type="scientific">Penicillium arizonense</name>
    <dbReference type="NCBI Taxonomy" id="1835702"/>
    <lineage>
        <taxon>Eukaryota</taxon>
        <taxon>Fungi</taxon>
        <taxon>Dikarya</taxon>
        <taxon>Ascomycota</taxon>
        <taxon>Pezizomycotina</taxon>
        <taxon>Eurotiomycetes</taxon>
        <taxon>Eurotiomycetidae</taxon>
        <taxon>Eurotiales</taxon>
        <taxon>Aspergillaceae</taxon>
        <taxon>Penicillium</taxon>
    </lineage>
</organism>
<dbReference type="Proteomes" id="UP000177622">
    <property type="component" value="Unassembled WGS sequence"/>
</dbReference>
<dbReference type="PANTHER" id="PTHR33321">
    <property type="match status" value="1"/>
</dbReference>
<reference evidence="2 3" key="1">
    <citation type="journal article" date="2016" name="Sci. Rep.">
        <title>Penicillium arizonense, a new, genome sequenced fungal species, reveals a high chemical diversity in secreted metabolites.</title>
        <authorList>
            <person name="Grijseels S."/>
            <person name="Nielsen J.C."/>
            <person name="Randelovic M."/>
            <person name="Nielsen J."/>
            <person name="Nielsen K.F."/>
            <person name="Workman M."/>
            <person name="Frisvad J.C."/>
        </authorList>
    </citation>
    <scope>NUCLEOTIDE SEQUENCE [LARGE SCALE GENOMIC DNA]</scope>
    <source>
        <strain evidence="2 3">CBS 141311</strain>
    </source>
</reference>
<dbReference type="PANTHER" id="PTHR33321:SF12">
    <property type="entry name" value="PLANT BASIC SECRETORY PROTEIN (BSP) FAMILY PROTEIN"/>
    <property type="match status" value="1"/>
</dbReference>
<evidence type="ECO:0000256" key="1">
    <source>
        <dbReference type="SAM" id="MobiDB-lite"/>
    </source>
</evidence>
<sequence>MRTSGSPPPKPSASAIPNLKHQEHQPPKSTEEKQTQTSLTKTKLPQPKPKLRLHIQDLRHPASSVFLAFIPDIGSTLDQALTNIINYLYTSPEPSTSNTSRPPPHRPQFTPSIPQTRSVTVFLRDYSGVAYTTGTELDDAHKEIHVSLPYVQYCTSKDDPLHELVGVLTHELVHCYQHTAPPGSDDKDDDGDGDDDNGGIPRPPGGLIEGIADFVRLKAGLEPPHWKKPQSKDERPEKWDMGYQHTAYFLAWLEDVRVGRGAVGMVNDRLLRVGYVGEGDEERDEAVGRRIGFWKGLFGTGIADLWEEYGCYLDDPACAGSSSGNWEDEIVNPE</sequence>
<accession>A0A1F5LSL8</accession>
<proteinExistence type="predicted"/>
<evidence type="ECO:0000313" key="3">
    <source>
        <dbReference type="Proteomes" id="UP000177622"/>
    </source>
</evidence>
<keyword evidence="3" id="KW-1185">Reference proteome</keyword>
<dbReference type="GeneID" id="34573044"/>
<comment type="caution">
    <text evidence="2">The sequence shown here is derived from an EMBL/GenBank/DDBJ whole genome shotgun (WGS) entry which is preliminary data.</text>
</comment>
<feature type="compositionally biased region" description="Basic and acidic residues" evidence="1">
    <location>
        <begin position="20"/>
        <end position="34"/>
    </location>
</feature>
<dbReference type="InterPro" id="IPR007541">
    <property type="entry name" value="Uncharacterised_BSP"/>
</dbReference>
<protein>
    <submittedName>
        <fullName evidence="2">Uncharacterized protein</fullName>
    </submittedName>
</protein>
<dbReference type="EMBL" id="LXJU01000003">
    <property type="protein sequence ID" value="OGE55851.1"/>
    <property type="molecule type" value="Genomic_DNA"/>
</dbReference>
<dbReference type="OrthoDB" id="891726at2759"/>
<dbReference type="RefSeq" id="XP_022491280.1">
    <property type="nucleotide sequence ID" value="XM_022628310.1"/>
</dbReference>
<name>A0A1F5LSL8_PENAI</name>
<gene>
    <name evidence="2" type="ORF">PENARI_c003G04501</name>
</gene>
<feature type="compositionally biased region" description="Acidic residues" evidence="1">
    <location>
        <begin position="186"/>
        <end position="197"/>
    </location>
</feature>
<feature type="region of interest" description="Disordered" evidence="1">
    <location>
        <begin position="92"/>
        <end position="113"/>
    </location>
</feature>